<accession>A0AAD8VPR3</accession>
<comment type="caution">
    <text evidence="9">The sequence shown here is derived from an EMBL/GenBank/DDBJ whole genome shotgun (WGS) entry which is preliminary data.</text>
</comment>
<evidence type="ECO:0000313" key="9">
    <source>
        <dbReference type="EMBL" id="KAK1612530.1"/>
    </source>
</evidence>
<evidence type="ECO:0000256" key="7">
    <source>
        <dbReference type="SAM" id="MobiDB-lite"/>
    </source>
</evidence>
<dbReference type="SUPFAM" id="SSF50630">
    <property type="entry name" value="Acid proteases"/>
    <property type="match status" value="1"/>
</dbReference>
<evidence type="ECO:0000256" key="1">
    <source>
        <dbReference type="ARBA" id="ARBA00022679"/>
    </source>
</evidence>
<feature type="region of interest" description="Disordered" evidence="7">
    <location>
        <begin position="287"/>
        <end position="316"/>
    </location>
</feature>
<sequence length="1783" mass="204022">MNLLKRLGFTKKKDSLRFPHEESYPSPPMEFRVSFVDHLIRGLSPPIHEFLRGLLFVYGLQLHQLTPNSILHVSIFITLCECFLGVQPNWALWKRIFCLRRNGSHGVAYNIGGVVICVRSDVDYFDVKFPDSVQGWRKRWLYVHEESSDSMEYNIAPFDGKAKILRRRSWDAEASEEEKLATEALMTRIRELQSTRGKELSGIQITAYFLRIRMQPLQARKNPLWMYAGDEDVERLSTDLSAKDLEKLIRRISKLSKKDTIPSSCKVTPFCSANPLPEKCVTSLEKENETEISSSTRSSLPAASPKGKRKRDEAIDSGASKATLNAEEETLDLYGATLVSSALVRFGTQFIGYRDYAGELEDKLAEANKCADALAIELEQSESAHTKTVEDLQKRLDDAKRAFEENVAQHFAREEEILSRLETQSRRFVRRTHQEYELENPEDDELLDALSLLEIHGTEARNGLVEAEAGLSRLFPYFFHKKEEPAVFIDLAKCLIHDGGSQKGKKRGATVGPDHRPARPMAWPRHPVGYSRLCGAENTREKRALRRAGIRRGNSLPEGEIDAIVIVIERDIISIIIIIISTIYTAITTAAPRHRCISMNEVRKKLFTISLSGKAAHWYKLLKNGDSIDWEDIVPLFYSKFYPPSEIHKDRNRIYNFWPHDGESIAQAWGRLKSLMLKCPIHELPGNVIIDNFYARLSFQDKTLLDTSCSGSFTRKNEEFKRDLLDRIQENTEGWENDKDRESGIIYDYKCIETFMDTDKFRNMSATYGLDSQVVANLYKAFASHYELPKKNFDKYHEPYKDKVDSSVNKCVVIETVDNVIPEAYIEKTPFPAKMKEYSVISSAVNKSEKKPKEPEEQIKIEPAVAIVKDLVTENVEDGHIIFCEDASNIVSHPNKPKQVSVPMLSVRIGDHCYYGLCDIGASVSAIPYELYTEIMHEIGSCELEDIDVVIHLANRETISPIGIVRDVEVLCGKIKYPADFLVLGSAASDHCPIIFGRPFLNTCGAIIDCKKEKILTRFAGEPYEFNFSKFTKTPYKTDLPSNDFKMEQCASIVLVPNNPLQQHLENSESEAFRKERDELEEIFLRQPILNAFPEIEEERLLEILKKHRGAIGYTLDDLKGISPSICQHAINMEDDAKPVVEHQRRLIPKMKEVKDHYPLPFIDQMLERLSKNTHFCFLDGYSGFSQIAVKAKDQEKTTFTCPYGTYAYRRMPFGLCNAPATFQRCMSAIFHGFCESIVEVFMDDFSVYGNSFDNCLRNLDKVLQRCEETNLVLNWEKCHFMVNEGIVLGHKISERGIEVDRAKVEAIEKMPYPRDVKGIRSVLGHAGFYRRFIKDFSKISKPLTNLLQKDVPFVFDDDCKEAFETLKKALTTAPVVEPPDWNLPFEIMCDASDFAVGAVLGQRVDKKLNFRPYIVDSKVTIHTDHAAIRYLMTKKDAKPRLIRWVLLLQEFDLHIIDRKAQQRRKFFYDLRHYFWDDPHLYKEGVDGIMRRCVPEYEQQEILSKCHGSVYGGHHAGDRTAQKVLQSGFYWPTLFKDARKFILSCDECQRVGNISRRNEMPMNYTLVIEPFDCWGFDFMGPFPSSDGNTHILVAVDYVTKWVEAIPTKSADGETSIKMLVDIIFPRFGIPRYIMTDGGSHFIHGGFRKTLAKYGINHRIASAYHPQTSGQVELSNREIKAILGKTVNKSRKNWASKLKEALWAYRTAYKNPMGMSPYKMVYGKACHLPLELEHKAYWAVRELNKDPKLAGKLLSKWEGPYVVEEVYRSGAIKISSLQGNATQV</sequence>
<dbReference type="Gene3D" id="3.10.10.10">
    <property type="entry name" value="HIV Type 1 Reverse Transcriptase, subunit A, domain 1"/>
    <property type="match status" value="1"/>
</dbReference>
<keyword evidence="2" id="KW-0548">Nucleotidyltransferase</keyword>
<dbReference type="GO" id="GO:0003676">
    <property type="term" value="F:nucleic acid binding"/>
    <property type="evidence" value="ECO:0007669"/>
    <property type="project" value="InterPro"/>
</dbReference>
<dbReference type="InterPro" id="IPR050951">
    <property type="entry name" value="Retrovirus_Pol_polyprotein"/>
</dbReference>
<dbReference type="GO" id="GO:0015074">
    <property type="term" value="P:DNA integration"/>
    <property type="evidence" value="ECO:0007669"/>
    <property type="project" value="InterPro"/>
</dbReference>
<dbReference type="Pfam" id="PF00078">
    <property type="entry name" value="RVT_1"/>
    <property type="match status" value="1"/>
</dbReference>
<keyword evidence="4" id="KW-0378">Hydrolase</keyword>
<dbReference type="InterPro" id="IPR043128">
    <property type="entry name" value="Rev_trsase/Diguanyl_cyclase"/>
</dbReference>
<dbReference type="InterPro" id="IPR007321">
    <property type="entry name" value="Transposase_28"/>
</dbReference>
<keyword evidence="5" id="KW-0511">Multifunctional enzyme</keyword>
<organism evidence="9 10">
    <name type="scientific">Lolium multiflorum</name>
    <name type="common">Italian ryegrass</name>
    <name type="synonym">Lolium perenne subsp. multiflorum</name>
    <dbReference type="NCBI Taxonomy" id="4521"/>
    <lineage>
        <taxon>Eukaryota</taxon>
        <taxon>Viridiplantae</taxon>
        <taxon>Streptophyta</taxon>
        <taxon>Embryophyta</taxon>
        <taxon>Tracheophyta</taxon>
        <taxon>Spermatophyta</taxon>
        <taxon>Magnoliopsida</taxon>
        <taxon>Liliopsida</taxon>
        <taxon>Poales</taxon>
        <taxon>Poaceae</taxon>
        <taxon>BOP clade</taxon>
        <taxon>Pooideae</taxon>
        <taxon>Poodae</taxon>
        <taxon>Poeae</taxon>
        <taxon>Poeae Chloroplast Group 2 (Poeae type)</taxon>
        <taxon>Loliodinae</taxon>
        <taxon>Loliinae</taxon>
        <taxon>Lolium</taxon>
    </lineage>
</organism>
<dbReference type="InterPro" id="IPR041577">
    <property type="entry name" value="RT_RNaseH_2"/>
</dbReference>
<dbReference type="Pfam" id="PF04195">
    <property type="entry name" value="Transposase_28"/>
    <property type="match status" value="1"/>
</dbReference>
<feature type="coiled-coil region" evidence="6">
    <location>
        <begin position="382"/>
        <end position="409"/>
    </location>
</feature>
<dbReference type="InterPro" id="IPR036397">
    <property type="entry name" value="RNaseH_sf"/>
</dbReference>
<feature type="compositionally biased region" description="Low complexity" evidence="7">
    <location>
        <begin position="293"/>
        <end position="305"/>
    </location>
</feature>
<feature type="domain" description="Integrase catalytic" evidence="8">
    <location>
        <begin position="1566"/>
        <end position="1724"/>
    </location>
</feature>
<dbReference type="PANTHER" id="PTHR37984">
    <property type="entry name" value="PROTEIN CBG26694"/>
    <property type="match status" value="1"/>
</dbReference>
<protein>
    <recommendedName>
        <fullName evidence="8">Integrase catalytic domain-containing protein</fullName>
    </recommendedName>
</protein>
<keyword evidence="10" id="KW-1185">Reference proteome</keyword>
<evidence type="ECO:0000256" key="5">
    <source>
        <dbReference type="ARBA" id="ARBA00023268"/>
    </source>
</evidence>
<evidence type="ECO:0000256" key="6">
    <source>
        <dbReference type="SAM" id="Coils"/>
    </source>
</evidence>
<dbReference type="InterPro" id="IPR041588">
    <property type="entry name" value="Integrase_H2C2"/>
</dbReference>
<dbReference type="GO" id="GO:0016779">
    <property type="term" value="F:nucleotidyltransferase activity"/>
    <property type="evidence" value="ECO:0007669"/>
    <property type="project" value="UniProtKB-KW"/>
</dbReference>
<dbReference type="Proteomes" id="UP001231189">
    <property type="component" value="Unassembled WGS sequence"/>
</dbReference>
<dbReference type="SUPFAM" id="SSF56672">
    <property type="entry name" value="DNA/RNA polymerases"/>
    <property type="match status" value="1"/>
</dbReference>
<dbReference type="EMBL" id="JAUUTY010000007">
    <property type="protein sequence ID" value="KAK1612530.1"/>
    <property type="molecule type" value="Genomic_DNA"/>
</dbReference>
<keyword evidence="6" id="KW-0175">Coiled coil</keyword>
<dbReference type="InterPro" id="IPR043502">
    <property type="entry name" value="DNA/RNA_pol_sf"/>
</dbReference>
<dbReference type="InterPro" id="IPR001584">
    <property type="entry name" value="Integrase_cat-core"/>
</dbReference>
<proteinExistence type="predicted"/>
<dbReference type="Pfam" id="PF03732">
    <property type="entry name" value="Retrotrans_gag"/>
    <property type="match status" value="1"/>
</dbReference>
<dbReference type="InterPro" id="IPR021109">
    <property type="entry name" value="Peptidase_aspartic_dom_sf"/>
</dbReference>
<evidence type="ECO:0000256" key="2">
    <source>
        <dbReference type="ARBA" id="ARBA00022695"/>
    </source>
</evidence>
<evidence type="ECO:0000259" key="8">
    <source>
        <dbReference type="PROSITE" id="PS50994"/>
    </source>
</evidence>
<name>A0AAD8VPR3_LOLMU</name>
<evidence type="ECO:0000256" key="3">
    <source>
        <dbReference type="ARBA" id="ARBA00022722"/>
    </source>
</evidence>
<dbReference type="Pfam" id="PF00665">
    <property type="entry name" value="rve"/>
    <property type="match status" value="1"/>
</dbReference>
<dbReference type="PROSITE" id="PS50994">
    <property type="entry name" value="INTEGRASE"/>
    <property type="match status" value="1"/>
</dbReference>
<dbReference type="CDD" id="cd01647">
    <property type="entry name" value="RT_LTR"/>
    <property type="match status" value="1"/>
</dbReference>
<dbReference type="Gene3D" id="3.30.420.10">
    <property type="entry name" value="Ribonuclease H-like superfamily/Ribonuclease H"/>
    <property type="match status" value="1"/>
</dbReference>
<dbReference type="SUPFAM" id="SSF53098">
    <property type="entry name" value="Ribonuclease H-like"/>
    <property type="match status" value="1"/>
</dbReference>
<feature type="region of interest" description="Disordered" evidence="7">
    <location>
        <begin position="500"/>
        <end position="522"/>
    </location>
</feature>
<dbReference type="FunFam" id="3.30.70.270:FF:000026">
    <property type="entry name" value="Transposon Ty3-G Gag-Pol polyprotein"/>
    <property type="match status" value="1"/>
</dbReference>
<dbReference type="Gene3D" id="2.40.70.10">
    <property type="entry name" value="Acid Proteases"/>
    <property type="match status" value="1"/>
</dbReference>
<dbReference type="GO" id="GO:0004519">
    <property type="term" value="F:endonuclease activity"/>
    <property type="evidence" value="ECO:0007669"/>
    <property type="project" value="UniProtKB-KW"/>
</dbReference>
<keyword evidence="4" id="KW-0255">Endonuclease</keyword>
<feature type="non-terminal residue" evidence="9">
    <location>
        <position position="1"/>
    </location>
</feature>
<evidence type="ECO:0000313" key="10">
    <source>
        <dbReference type="Proteomes" id="UP001231189"/>
    </source>
</evidence>
<gene>
    <name evidence="9" type="ORF">QYE76_036203</name>
</gene>
<keyword evidence="1" id="KW-0808">Transferase</keyword>
<dbReference type="InterPro" id="IPR005162">
    <property type="entry name" value="Retrotrans_gag_dom"/>
</dbReference>
<dbReference type="Pfam" id="PF17919">
    <property type="entry name" value="RT_RNaseH_2"/>
    <property type="match status" value="1"/>
</dbReference>
<evidence type="ECO:0000256" key="4">
    <source>
        <dbReference type="ARBA" id="ARBA00022759"/>
    </source>
</evidence>
<dbReference type="CDD" id="cd00303">
    <property type="entry name" value="retropepsin_like"/>
    <property type="match status" value="1"/>
</dbReference>
<dbReference type="InterPro" id="IPR000477">
    <property type="entry name" value="RT_dom"/>
</dbReference>
<dbReference type="Gene3D" id="1.10.340.70">
    <property type="match status" value="1"/>
</dbReference>
<dbReference type="PANTHER" id="PTHR37984:SF5">
    <property type="entry name" value="PROTEIN NYNRIN-LIKE"/>
    <property type="match status" value="1"/>
</dbReference>
<dbReference type="CDD" id="cd09274">
    <property type="entry name" value="RNase_HI_RT_Ty3"/>
    <property type="match status" value="1"/>
</dbReference>
<dbReference type="Pfam" id="PF17921">
    <property type="entry name" value="Integrase_H2C2"/>
    <property type="match status" value="1"/>
</dbReference>
<dbReference type="InterPro" id="IPR012337">
    <property type="entry name" value="RNaseH-like_sf"/>
</dbReference>
<dbReference type="Gene3D" id="3.30.70.270">
    <property type="match status" value="2"/>
</dbReference>
<reference evidence="9" key="1">
    <citation type="submission" date="2023-07" db="EMBL/GenBank/DDBJ databases">
        <title>A chromosome-level genome assembly of Lolium multiflorum.</title>
        <authorList>
            <person name="Chen Y."/>
            <person name="Copetti D."/>
            <person name="Kolliker R."/>
            <person name="Studer B."/>
        </authorList>
    </citation>
    <scope>NUCLEOTIDE SEQUENCE</scope>
    <source>
        <strain evidence="9">02402/16</strain>
        <tissue evidence="9">Leaf</tissue>
    </source>
</reference>
<keyword evidence="3" id="KW-0540">Nuclease</keyword>